<dbReference type="InterPro" id="IPR005828">
    <property type="entry name" value="MFS_sugar_transport-like"/>
</dbReference>
<comment type="subcellular location">
    <subcellularLocation>
        <location evidence="1">Membrane</location>
        <topology evidence="1">Multi-pass membrane protein</topology>
    </subcellularLocation>
</comment>
<feature type="transmembrane region" description="Helical" evidence="5">
    <location>
        <begin position="20"/>
        <end position="41"/>
    </location>
</feature>
<dbReference type="Pfam" id="PF00083">
    <property type="entry name" value="Sugar_tr"/>
    <property type="match status" value="1"/>
</dbReference>
<evidence type="ECO:0000256" key="4">
    <source>
        <dbReference type="ARBA" id="ARBA00023136"/>
    </source>
</evidence>
<dbReference type="EMBL" id="JAPTSV010000013">
    <property type="protein sequence ID" value="KAJ1521414.1"/>
    <property type="molecule type" value="Genomic_DNA"/>
</dbReference>
<evidence type="ECO:0000256" key="3">
    <source>
        <dbReference type="ARBA" id="ARBA00022989"/>
    </source>
</evidence>
<dbReference type="GO" id="GO:0022857">
    <property type="term" value="F:transmembrane transporter activity"/>
    <property type="evidence" value="ECO:0007669"/>
    <property type="project" value="InterPro"/>
</dbReference>
<dbReference type="Proteomes" id="UP001075354">
    <property type="component" value="Chromosome 13"/>
</dbReference>
<protein>
    <recommendedName>
        <fullName evidence="8">Organic cation transporter protein-like</fullName>
    </recommendedName>
</protein>
<evidence type="ECO:0000256" key="5">
    <source>
        <dbReference type="SAM" id="Phobius"/>
    </source>
</evidence>
<dbReference type="PANTHER" id="PTHR24064">
    <property type="entry name" value="SOLUTE CARRIER FAMILY 22 MEMBER"/>
    <property type="match status" value="1"/>
</dbReference>
<dbReference type="GO" id="GO:0016020">
    <property type="term" value="C:membrane"/>
    <property type="evidence" value="ECO:0007669"/>
    <property type="project" value="UniProtKB-SubCell"/>
</dbReference>
<feature type="transmembrane region" description="Helical" evidence="5">
    <location>
        <begin position="209"/>
        <end position="230"/>
    </location>
</feature>
<name>A0AAV7XC84_9NEOP</name>
<sequence>MEFEEALKKVGHFGPFQCLNFALLLLPVAHTAVCMMTYVFAAMDIPYRAASAGALVAGGAADLDPPWLHWAVPPSRAPRPWPKGRAPDPCLRYKAAAATAAPASAAAPGTPTTSCTPEAFVTTQVERCDRWVFAEDAHSLLTEFNITCEENRWKLTLVGSVNFLGQLLGMPFSGLLSDRIGRRGLLMIVIPLSWLAGMARSFVTSYKLFIAFEFADAFFASGIYSACFILGMELVARRQRVVGSSLVASFYSLGCVFLGLVAYTQRDWRSLTRLVYVPAGLSVLTVCLLPESVRWLLARGRVEDAEDVLKKVASVNRMPQAAAIALRVPNVMLRRAGGGGGGGDVDDDHHHLAAAAGAAVRHPGPQARHHSRPLVSPRGLLPRGLLPRCLLPRGLLPRGLLPRGLLSRGLLPRGLLPRGLLPRGLLPRGLLPRGLLSRGLLPRGLLPRGLPLARPR</sequence>
<proteinExistence type="predicted"/>
<comment type="caution">
    <text evidence="6">The sequence shown here is derived from an EMBL/GenBank/DDBJ whole genome shotgun (WGS) entry which is preliminary data.</text>
</comment>
<keyword evidence="4 5" id="KW-0472">Membrane</keyword>
<evidence type="ECO:0000256" key="2">
    <source>
        <dbReference type="ARBA" id="ARBA00022692"/>
    </source>
</evidence>
<organism evidence="6 7">
    <name type="scientific">Megalurothrips usitatus</name>
    <name type="common">bean blossom thrips</name>
    <dbReference type="NCBI Taxonomy" id="439358"/>
    <lineage>
        <taxon>Eukaryota</taxon>
        <taxon>Metazoa</taxon>
        <taxon>Ecdysozoa</taxon>
        <taxon>Arthropoda</taxon>
        <taxon>Hexapoda</taxon>
        <taxon>Insecta</taxon>
        <taxon>Pterygota</taxon>
        <taxon>Neoptera</taxon>
        <taxon>Paraneoptera</taxon>
        <taxon>Thysanoptera</taxon>
        <taxon>Terebrantia</taxon>
        <taxon>Thripoidea</taxon>
        <taxon>Thripidae</taxon>
        <taxon>Megalurothrips</taxon>
    </lineage>
</organism>
<dbReference type="InterPro" id="IPR036259">
    <property type="entry name" value="MFS_trans_sf"/>
</dbReference>
<dbReference type="SUPFAM" id="SSF103473">
    <property type="entry name" value="MFS general substrate transporter"/>
    <property type="match status" value="1"/>
</dbReference>
<dbReference type="Gene3D" id="1.20.1250.20">
    <property type="entry name" value="MFS general substrate transporter like domains"/>
    <property type="match status" value="1"/>
</dbReference>
<keyword evidence="3 5" id="KW-1133">Transmembrane helix</keyword>
<accession>A0AAV7XC84</accession>
<keyword evidence="2 5" id="KW-0812">Transmembrane</keyword>
<gene>
    <name evidence="6" type="ORF">ONE63_003087</name>
</gene>
<evidence type="ECO:0000256" key="1">
    <source>
        <dbReference type="ARBA" id="ARBA00004141"/>
    </source>
</evidence>
<feature type="transmembrane region" description="Helical" evidence="5">
    <location>
        <begin position="185"/>
        <end position="203"/>
    </location>
</feature>
<evidence type="ECO:0000313" key="6">
    <source>
        <dbReference type="EMBL" id="KAJ1521414.1"/>
    </source>
</evidence>
<keyword evidence="7" id="KW-1185">Reference proteome</keyword>
<reference evidence="6" key="1">
    <citation type="submission" date="2022-12" db="EMBL/GenBank/DDBJ databases">
        <title>Chromosome-level genome assembly of the bean flower thrips Megalurothrips usitatus.</title>
        <authorList>
            <person name="Ma L."/>
            <person name="Liu Q."/>
            <person name="Li H."/>
            <person name="Cai W."/>
        </authorList>
    </citation>
    <scope>NUCLEOTIDE SEQUENCE</scope>
    <source>
        <strain evidence="6">Cailab_2022a</strain>
    </source>
</reference>
<feature type="transmembrane region" description="Helical" evidence="5">
    <location>
        <begin position="242"/>
        <end position="263"/>
    </location>
</feature>
<evidence type="ECO:0008006" key="8">
    <source>
        <dbReference type="Google" id="ProtNLM"/>
    </source>
</evidence>
<dbReference type="AlphaFoldDB" id="A0AAV7XC84"/>
<evidence type="ECO:0000313" key="7">
    <source>
        <dbReference type="Proteomes" id="UP001075354"/>
    </source>
</evidence>